<dbReference type="InterPro" id="IPR029472">
    <property type="entry name" value="Copia-like_N"/>
</dbReference>
<feature type="domain" description="Retrotransposon Copia-like N-terminal" evidence="1">
    <location>
        <begin position="22"/>
        <end position="57"/>
    </location>
</feature>
<dbReference type="EMBL" id="CABIKO010000152">
    <property type="protein sequence ID" value="VVA28880.1"/>
    <property type="molecule type" value="Genomic_DNA"/>
</dbReference>
<organism evidence="2 3">
    <name type="scientific">Prunus dulcis</name>
    <name type="common">Almond</name>
    <name type="synonym">Amygdalus dulcis</name>
    <dbReference type="NCBI Taxonomy" id="3755"/>
    <lineage>
        <taxon>Eukaryota</taxon>
        <taxon>Viridiplantae</taxon>
        <taxon>Streptophyta</taxon>
        <taxon>Embryophyta</taxon>
        <taxon>Tracheophyta</taxon>
        <taxon>Spermatophyta</taxon>
        <taxon>Magnoliopsida</taxon>
        <taxon>eudicotyledons</taxon>
        <taxon>Gunneridae</taxon>
        <taxon>Pentapetalae</taxon>
        <taxon>rosids</taxon>
        <taxon>fabids</taxon>
        <taxon>Rosales</taxon>
        <taxon>Rosaceae</taxon>
        <taxon>Amygdaloideae</taxon>
        <taxon>Amygdaleae</taxon>
        <taxon>Prunus</taxon>
    </lineage>
</organism>
<gene>
    <name evidence="2" type="ORF">ALMOND_2B024208</name>
</gene>
<evidence type="ECO:0000313" key="3">
    <source>
        <dbReference type="Proteomes" id="UP000327085"/>
    </source>
</evidence>
<dbReference type="Proteomes" id="UP000327085">
    <property type="component" value="Chromosome 7"/>
</dbReference>
<protein>
    <submittedName>
        <fullName evidence="2">PREDICTED: LOW QUALITY PROTEIN</fullName>
    </submittedName>
</protein>
<accession>A0A5E4FMN7</accession>
<dbReference type="Pfam" id="PF14244">
    <property type="entry name" value="Retrotran_gag_3"/>
    <property type="match status" value="1"/>
</dbReference>
<proteinExistence type="predicted"/>
<dbReference type="Gramene" id="VVA28880">
    <property type="protein sequence ID" value="VVA28880"/>
    <property type="gene ID" value="Prudul26B024208"/>
</dbReference>
<sequence>MGENEKSTEAAITNTSVMYSLHSSDHSGIILASHILEGDNYGPWSRSTTISLSAKNKIFSSMNRSNLLLEKMQNFFYGDDAMTWSFHGF</sequence>
<reference evidence="3" key="1">
    <citation type="journal article" date="2020" name="Plant J.">
        <title>Transposons played a major role in the diversification between the closely related almond and peach genomes: results from the almond genome sequence.</title>
        <authorList>
            <person name="Alioto T."/>
            <person name="Alexiou K.G."/>
            <person name="Bardil A."/>
            <person name="Barteri F."/>
            <person name="Castanera R."/>
            <person name="Cruz F."/>
            <person name="Dhingra A."/>
            <person name="Duval H."/>
            <person name="Fernandez I Marti A."/>
            <person name="Frias L."/>
            <person name="Galan B."/>
            <person name="Garcia J.L."/>
            <person name="Howad W."/>
            <person name="Gomez-Garrido J."/>
            <person name="Gut M."/>
            <person name="Julca I."/>
            <person name="Morata J."/>
            <person name="Puigdomenech P."/>
            <person name="Ribeca P."/>
            <person name="Rubio Cabetas M.J."/>
            <person name="Vlasova A."/>
            <person name="Wirthensohn M."/>
            <person name="Garcia-Mas J."/>
            <person name="Gabaldon T."/>
            <person name="Casacuberta J.M."/>
            <person name="Arus P."/>
        </authorList>
    </citation>
    <scope>NUCLEOTIDE SEQUENCE [LARGE SCALE GENOMIC DNA]</scope>
    <source>
        <strain evidence="3">cv. Texas</strain>
    </source>
</reference>
<name>A0A5E4FMN7_PRUDU</name>
<dbReference type="AlphaFoldDB" id="A0A5E4FMN7"/>
<dbReference type="InParanoid" id="A0A5E4FMN7"/>
<evidence type="ECO:0000259" key="1">
    <source>
        <dbReference type="Pfam" id="PF14244"/>
    </source>
</evidence>
<evidence type="ECO:0000313" key="2">
    <source>
        <dbReference type="EMBL" id="VVA28880.1"/>
    </source>
</evidence>